<dbReference type="EMBL" id="LXQA010363788">
    <property type="protein sequence ID" value="MCI46856.1"/>
    <property type="molecule type" value="Genomic_DNA"/>
</dbReference>
<protein>
    <submittedName>
        <fullName evidence="1">Uncharacterized protein</fullName>
    </submittedName>
</protein>
<sequence length="66" mass="7503">QTPLRQAQLEEKLAWFCCLLHPVWPGLRPAWPGQRPAWPGLRQAQGLGSESNTLLQFILPHTLKGY</sequence>
<proteinExistence type="predicted"/>
<keyword evidence="2" id="KW-1185">Reference proteome</keyword>
<feature type="non-terminal residue" evidence="1">
    <location>
        <position position="1"/>
    </location>
</feature>
<reference evidence="1 2" key="1">
    <citation type="journal article" date="2018" name="Front. Plant Sci.">
        <title>Red Clover (Trifolium pratense) and Zigzag Clover (T. medium) - A Picture of Genomic Similarities and Differences.</title>
        <authorList>
            <person name="Dluhosova J."/>
            <person name="Istvanek J."/>
            <person name="Nedelnik J."/>
            <person name="Repkova J."/>
        </authorList>
    </citation>
    <scope>NUCLEOTIDE SEQUENCE [LARGE SCALE GENOMIC DNA]</scope>
    <source>
        <strain evidence="2">cv. 10/8</strain>
        <tissue evidence="1">Leaf</tissue>
    </source>
</reference>
<organism evidence="1 2">
    <name type="scientific">Trifolium medium</name>
    <dbReference type="NCBI Taxonomy" id="97028"/>
    <lineage>
        <taxon>Eukaryota</taxon>
        <taxon>Viridiplantae</taxon>
        <taxon>Streptophyta</taxon>
        <taxon>Embryophyta</taxon>
        <taxon>Tracheophyta</taxon>
        <taxon>Spermatophyta</taxon>
        <taxon>Magnoliopsida</taxon>
        <taxon>eudicotyledons</taxon>
        <taxon>Gunneridae</taxon>
        <taxon>Pentapetalae</taxon>
        <taxon>rosids</taxon>
        <taxon>fabids</taxon>
        <taxon>Fabales</taxon>
        <taxon>Fabaceae</taxon>
        <taxon>Papilionoideae</taxon>
        <taxon>50 kb inversion clade</taxon>
        <taxon>NPAAA clade</taxon>
        <taxon>Hologalegina</taxon>
        <taxon>IRL clade</taxon>
        <taxon>Trifolieae</taxon>
        <taxon>Trifolium</taxon>
    </lineage>
</organism>
<dbReference type="Proteomes" id="UP000265520">
    <property type="component" value="Unassembled WGS sequence"/>
</dbReference>
<accession>A0A392SG73</accession>
<evidence type="ECO:0000313" key="2">
    <source>
        <dbReference type="Proteomes" id="UP000265520"/>
    </source>
</evidence>
<name>A0A392SG73_9FABA</name>
<evidence type="ECO:0000313" key="1">
    <source>
        <dbReference type="EMBL" id="MCI46856.1"/>
    </source>
</evidence>
<dbReference type="AlphaFoldDB" id="A0A392SG73"/>
<comment type="caution">
    <text evidence="1">The sequence shown here is derived from an EMBL/GenBank/DDBJ whole genome shotgun (WGS) entry which is preliminary data.</text>
</comment>